<feature type="transmembrane region" description="Helical" evidence="3">
    <location>
        <begin position="258"/>
        <end position="275"/>
    </location>
</feature>
<name>A0A1H3UVA1_9BACI</name>
<dbReference type="PANTHER" id="PTHR43156:SF2">
    <property type="entry name" value="STAGE II SPORULATION PROTEIN E"/>
    <property type="match status" value="1"/>
</dbReference>
<keyword evidence="2" id="KW-0175">Coiled coil</keyword>
<evidence type="ECO:0000313" key="5">
    <source>
        <dbReference type="EMBL" id="SDZ66334.1"/>
    </source>
</evidence>
<dbReference type="OrthoDB" id="9763774at2"/>
<feature type="transmembrane region" description="Helical" evidence="3">
    <location>
        <begin position="195"/>
        <end position="215"/>
    </location>
</feature>
<accession>A0A1H3UVA1</accession>
<organism evidence="5 6">
    <name type="scientific">Evansella caseinilytica</name>
    <dbReference type="NCBI Taxonomy" id="1503961"/>
    <lineage>
        <taxon>Bacteria</taxon>
        <taxon>Bacillati</taxon>
        <taxon>Bacillota</taxon>
        <taxon>Bacilli</taxon>
        <taxon>Bacillales</taxon>
        <taxon>Bacillaceae</taxon>
        <taxon>Evansella</taxon>
    </lineage>
</organism>
<reference evidence="6" key="1">
    <citation type="submission" date="2016-10" db="EMBL/GenBank/DDBJ databases">
        <authorList>
            <person name="Varghese N."/>
            <person name="Submissions S."/>
        </authorList>
    </citation>
    <scope>NUCLEOTIDE SEQUENCE [LARGE SCALE GENOMIC DNA]</scope>
    <source>
        <strain evidence="6">SP</strain>
    </source>
</reference>
<feature type="transmembrane region" description="Helical" evidence="3">
    <location>
        <begin position="227"/>
        <end position="251"/>
    </location>
</feature>
<keyword evidence="3" id="KW-0472">Membrane</keyword>
<evidence type="ECO:0000259" key="4">
    <source>
        <dbReference type="PROSITE" id="PS51746"/>
    </source>
</evidence>
<feature type="transmembrane region" description="Helical" evidence="3">
    <location>
        <begin position="47"/>
        <end position="70"/>
    </location>
</feature>
<dbReference type="InterPro" id="IPR014221">
    <property type="entry name" value="SpoII_E"/>
</dbReference>
<feature type="transmembrane region" description="Helical" evidence="3">
    <location>
        <begin position="129"/>
        <end position="148"/>
    </location>
</feature>
<dbReference type="InterPro" id="IPR052016">
    <property type="entry name" value="Bact_Sigma-Reg"/>
</dbReference>
<keyword evidence="3" id="KW-0812">Transmembrane</keyword>
<dbReference type="InterPro" id="IPR045768">
    <property type="entry name" value="SpoIIE_N"/>
</dbReference>
<dbReference type="InterPro" id="IPR001932">
    <property type="entry name" value="PPM-type_phosphatase-like_dom"/>
</dbReference>
<gene>
    <name evidence="5" type="ORF">SAMN05421736_12720</name>
</gene>
<dbReference type="PANTHER" id="PTHR43156">
    <property type="entry name" value="STAGE II SPORULATION PROTEIN E-RELATED"/>
    <property type="match status" value="1"/>
</dbReference>
<dbReference type="AlphaFoldDB" id="A0A1H3UVA1"/>
<keyword evidence="3" id="KW-1133">Transmembrane helix</keyword>
<dbReference type="InterPro" id="IPR036457">
    <property type="entry name" value="PPM-type-like_dom_sf"/>
</dbReference>
<dbReference type="Gene3D" id="3.60.40.10">
    <property type="entry name" value="PPM-type phosphatase domain"/>
    <property type="match status" value="1"/>
</dbReference>
<dbReference type="STRING" id="1503961.SAMN05421736_12720"/>
<dbReference type="GO" id="GO:0004722">
    <property type="term" value="F:protein serine/threonine phosphatase activity"/>
    <property type="evidence" value="ECO:0007669"/>
    <property type="project" value="InterPro"/>
</dbReference>
<evidence type="ECO:0000313" key="6">
    <source>
        <dbReference type="Proteomes" id="UP000198935"/>
    </source>
</evidence>
<keyword evidence="1" id="KW-0378">Hydrolase</keyword>
<dbReference type="NCBIfam" id="TIGR02865">
    <property type="entry name" value="spore_II_E"/>
    <property type="match status" value="1"/>
</dbReference>
<dbReference type="PROSITE" id="PS51746">
    <property type="entry name" value="PPM_2"/>
    <property type="match status" value="1"/>
</dbReference>
<feature type="coiled-coil region" evidence="2">
    <location>
        <begin position="492"/>
        <end position="519"/>
    </location>
</feature>
<dbReference type="Proteomes" id="UP000198935">
    <property type="component" value="Unassembled WGS sequence"/>
</dbReference>
<feature type="transmembrane region" description="Helical" evidence="3">
    <location>
        <begin position="106"/>
        <end position="124"/>
    </location>
</feature>
<evidence type="ECO:0000256" key="2">
    <source>
        <dbReference type="SAM" id="Coils"/>
    </source>
</evidence>
<proteinExistence type="predicted"/>
<dbReference type="Pfam" id="PF07228">
    <property type="entry name" value="SpoIIE"/>
    <property type="match status" value="1"/>
</dbReference>
<dbReference type="SUPFAM" id="SSF81606">
    <property type="entry name" value="PP2C-like"/>
    <property type="match status" value="1"/>
</dbReference>
<feature type="transmembrane region" description="Helical" evidence="3">
    <location>
        <begin position="154"/>
        <end position="175"/>
    </location>
</feature>
<sequence>MLHRLSLRAISGQAAMLMNDIISLKTAGEREETKVNSTTGQSMKTTVIILSLGFLLGRAVILLQLLPFVVPFLAAVSHWKRSCTLVAVTALLAGSASVSFTFAGHTMLAIAFYFMFHGLLLWVFGEKKMIPVTVFSAVAVSRYVGFFVSEGHSWYHVLTASIEGSLAMIITVIFFQSVPIVLERKRKAALRHEEIVCLVILLASLMTGTVGWLIYELSVEQIIARYIVLIFAFVGGAAIGSTVGVVTGLILSLANVANLFYMSLLAFSGLLGGLLKEGKKISTAFGLLIATLLMGMYGENQVQLEFSLYESILAITLFMATPKKWTTQLSKFIPGTLEHSQEQQQYLRKIRDVTAGKVEQFSNLFLSLSKSFTLAEANSDKLNREREVDIFLSRVTEKTCQTCMKKHQCWAKKFNETYSLMELLMSECEREGDVTNRTLLTQWRHHCIIDERVIATMKDELNQHYASKHLKQQLLESRRLVADQLKGVSKVMEDFAKDMQREKQEHDKQEFEITEAIQQAGLDVNSVDIYSLEAGNVDIEINLPSNDYSEGEKIVAPILSDILQETIVVKQVHQLSAASSEARVVFGSTKRYVVSEGVAHAAKDGRLVSGDSYSTMELGAGKHVIAISDGMGNGTRAHLESQETIGLLKNILRSGIEETVAIKSINSILSLRSDEEVFSTLDLAMVDLHDGFVKFLKVGSIPSFIKRGEKVTAVESGNLPIGIIQEMDVDVVTEQLKAGDLLIMMSDGIYEARTMAENKDMWMKRVIKEIKTDDPQEIADLLMERVIRESGNEIHDDMTVIVTKIDHYSPKWATIPMKQKKNA</sequence>
<dbReference type="EMBL" id="FNPI01000027">
    <property type="protein sequence ID" value="SDZ66334.1"/>
    <property type="molecule type" value="Genomic_DNA"/>
</dbReference>
<feature type="domain" description="PPM-type phosphatase" evidence="4">
    <location>
        <begin position="595"/>
        <end position="805"/>
    </location>
</feature>
<dbReference type="Pfam" id="PF19732">
    <property type="entry name" value="SpoIIE_N"/>
    <property type="match status" value="1"/>
</dbReference>
<protein>
    <submittedName>
        <fullName evidence="5">Stage II sporulation protein E</fullName>
    </submittedName>
</protein>
<evidence type="ECO:0000256" key="1">
    <source>
        <dbReference type="ARBA" id="ARBA00022801"/>
    </source>
</evidence>
<evidence type="ECO:0000256" key="3">
    <source>
        <dbReference type="SAM" id="Phobius"/>
    </source>
</evidence>
<dbReference type="SMART" id="SM00331">
    <property type="entry name" value="PP2C_SIG"/>
    <property type="match status" value="1"/>
</dbReference>
<keyword evidence="6" id="KW-1185">Reference proteome</keyword>
<dbReference type="SMART" id="SM00332">
    <property type="entry name" value="PP2Cc"/>
    <property type="match status" value="1"/>
</dbReference>